<evidence type="ECO:0008006" key="4">
    <source>
        <dbReference type="Google" id="ProtNLM"/>
    </source>
</evidence>
<reference evidence="2 3" key="1">
    <citation type="submission" date="2019-01" db="EMBL/GenBank/DDBJ databases">
        <title>Filimonas sp. strain TTM-71.</title>
        <authorList>
            <person name="Chen W.-M."/>
        </authorList>
    </citation>
    <scope>NUCLEOTIDE SEQUENCE [LARGE SCALE GENOMIC DNA]</scope>
    <source>
        <strain evidence="2 3">TTM-71</strain>
    </source>
</reference>
<dbReference type="EMBL" id="SDHZ01000001">
    <property type="protein sequence ID" value="RXK86050.1"/>
    <property type="molecule type" value="Genomic_DNA"/>
</dbReference>
<feature type="signal peptide" evidence="1">
    <location>
        <begin position="1"/>
        <end position="20"/>
    </location>
</feature>
<comment type="caution">
    <text evidence="2">The sequence shown here is derived from an EMBL/GenBank/DDBJ whole genome shotgun (WGS) entry which is preliminary data.</text>
</comment>
<evidence type="ECO:0000313" key="2">
    <source>
        <dbReference type="EMBL" id="RXK86050.1"/>
    </source>
</evidence>
<dbReference type="Gene3D" id="1.10.3210.10">
    <property type="entry name" value="Hypothetical protein af1432"/>
    <property type="match status" value="1"/>
</dbReference>
<dbReference type="PANTHER" id="PTHR21174:SF0">
    <property type="entry name" value="HD PHOSPHOHYDROLASE FAMILY PROTEIN-RELATED"/>
    <property type="match status" value="1"/>
</dbReference>
<evidence type="ECO:0000256" key="1">
    <source>
        <dbReference type="SAM" id="SignalP"/>
    </source>
</evidence>
<dbReference type="RefSeq" id="WP_129001801.1">
    <property type="nucleotide sequence ID" value="NZ_SDHZ01000001.1"/>
</dbReference>
<evidence type="ECO:0000313" key="3">
    <source>
        <dbReference type="Proteomes" id="UP000290545"/>
    </source>
</evidence>
<keyword evidence="3" id="KW-1185">Reference proteome</keyword>
<gene>
    <name evidence="2" type="ORF">ESB13_04365</name>
</gene>
<name>A0A4Q1D9Z5_9BACT</name>
<keyword evidence="1" id="KW-0732">Signal</keyword>
<sequence>MKRLCIFIIMMMAFFHQSQAAGANPEAASVKEAFQAIITKYSNKATAEQLWREVDSNYTGADRHYHNLKHLDNFYSQLLKCKAEISGWETLVVAMVYHDVIYHTPDHRDEERSAELAVKRLQECNFPANAIKKCEALILATKSHAWSSDNDTNLFNDADMSIVGLSPAIYDEYVKNVGLEYGVTPQFQQGRKKVLQYFLSMDRIFKTNFFYKLYEKQARENIAREISTLP</sequence>
<dbReference type="SUPFAM" id="SSF109604">
    <property type="entry name" value="HD-domain/PDEase-like"/>
    <property type="match status" value="1"/>
</dbReference>
<dbReference type="Proteomes" id="UP000290545">
    <property type="component" value="Unassembled WGS sequence"/>
</dbReference>
<dbReference type="AlphaFoldDB" id="A0A4Q1D9Z5"/>
<accession>A0A4Q1D9Z5</accession>
<dbReference type="PANTHER" id="PTHR21174">
    <property type="match status" value="1"/>
</dbReference>
<feature type="chain" id="PRO_5020998244" description="HD domain-containing protein" evidence="1">
    <location>
        <begin position="21"/>
        <end position="230"/>
    </location>
</feature>
<organism evidence="2 3">
    <name type="scientific">Filimonas effusa</name>
    <dbReference type="NCBI Taxonomy" id="2508721"/>
    <lineage>
        <taxon>Bacteria</taxon>
        <taxon>Pseudomonadati</taxon>
        <taxon>Bacteroidota</taxon>
        <taxon>Chitinophagia</taxon>
        <taxon>Chitinophagales</taxon>
        <taxon>Chitinophagaceae</taxon>
        <taxon>Filimonas</taxon>
    </lineage>
</organism>
<proteinExistence type="predicted"/>
<protein>
    <recommendedName>
        <fullName evidence="4">HD domain-containing protein</fullName>
    </recommendedName>
</protein>
<dbReference type="OrthoDB" id="9808993at2"/>
<dbReference type="InterPro" id="IPR009218">
    <property type="entry name" value="HD_phosphohydro"/>
</dbReference>
<dbReference type="PIRSF" id="PIRSF035170">
    <property type="entry name" value="HD_phosphohydro"/>
    <property type="match status" value="1"/>
</dbReference>